<dbReference type="HOGENOM" id="CLU_1711535_0_0_0"/>
<dbReference type="PANTHER" id="PTHR37089:SF1">
    <property type="entry name" value="MEMBRANE PROTEIN"/>
    <property type="match status" value="1"/>
</dbReference>
<feature type="chain" id="PRO_5002900771" evidence="1">
    <location>
        <begin position="21"/>
        <end position="153"/>
    </location>
</feature>
<evidence type="ECO:0000259" key="2">
    <source>
        <dbReference type="Pfam" id="PF05229"/>
    </source>
</evidence>
<proteinExistence type="predicted"/>
<feature type="domain" description="Spore coat protein U/FanG" evidence="2">
    <location>
        <begin position="24"/>
        <end position="149"/>
    </location>
</feature>
<keyword evidence="1" id="KW-0732">Signal</keyword>
<keyword evidence="4" id="KW-1185">Reference proteome</keyword>
<dbReference type="eggNOG" id="COG5430">
    <property type="taxonomic scope" value="Bacteria"/>
</dbReference>
<dbReference type="AlphaFoldDB" id="C0QU67"/>
<dbReference type="InterPro" id="IPR007893">
    <property type="entry name" value="Spore_coat_U/FanG"/>
</dbReference>
<dbReference type="PANTHER" id="PTHR37089">
    <property type="entry name" value="PROTEIN U-RELATED"/>
    <property type="match status" value="1"/>
</dbReference>
<protein>
    <submittedName>
        <fullName evidence="3">VCBS protein</fullName>
    </submittedName>
</protein>
<organism evidence="3 4">
    <name type="scientific">Persephonella marina (strain DSM 14350 / EX-H1)</name>
    <dbReference type="NCBI Taxonomy" id="123214"/>
    <lineage>
        <taxon>Bacteria</taxon>
        <taxon>Pseudomonadati</taxon>
        <taxon>Aquificota</taxon>
        <taxon>Aquificia</taxon>
        <taxon>Aquificales</taxon>
        <taxon>Hydrogenothermaceae</taxon>
        <taxon>Persephonella</taxon>
    </lineage>
</organism>
<evidence type="ECO:0000313" key="3">
    <source>
        <dbReference type="EMBL" id="ACO04461.1"/>
    </source>
</evidence>
<sequence length="153" mass="15844">MKKLVALALAGAVTSTAAFALSDDFKITATVAEKCVINTNAADISVNYDPFITSDYTDSTNIVFNCVKGTSGTISWTASGVLSSTDPAISDTLSYSLSATLNGSSINSGDAFTDSNGIGSGNEEILSFDITIPAQQNVNVGTYEDTVTVNIVY</sequence>
<dbReference type="PaxDb" id="123214-PERMA_0442"/>
<name>C0QU67_PERMH</name>
<reference evidence="3 4" key="1">
    <citation type="journal article" date="2009" name="J. Bacteriol.">
        <title>Complete and draft genome sequences of six members of the Aquificales.</title>
        <authorList>
            <person name="Reysenbach A.L."/>
            <person name="Hamamura N."/>
            <person name="Podar M."/>
            <person name="Griffiths E."/>
            <person name="Ferreira S."/>
            <person name="Hochstein R."/>
            <person name="Heidelberg J."/>
            <person name="Johnson J."/>
            <person name="Mead D."/>
            <person name="Pohorille A."/>
            <person name="Sarmiento M."/>
            <person name="Schweighofer K."/>
            <person name="Seshadri R."/>
            <person name="Voytek M.A."/>
        </authorList>
    </citation>
    <scope>NUCLEOTIDE SEQUENCE [LARGE SCALE GENOMIC DNA]</scope>
    <source>
        <strain evidence="4">DSM 14350 / EX-H1</strain>
    </source>
</reference>
<dbReference type="InterPro" id="IPR053167">
    <property type="entry name" value="Spore_coat_component"/>
</dbReference>
<dbReference type="STRING" id="123214.PERMA_0442"/>
<dbReference type="EMBL" id="CP001230">
    <property type="protein sequence ID" value="ACO04461.1"/>
    <property type="molecule type" value="Genomic_DNA"/>
</dbReference>
<evidence type="ECO:0000256" key="1">
    <source>
        <dbReference type="SAM" id="SignalP"/>
    </source>
</evidence>
<dbReference type="Pfam" id="PF05229">
    <property type="entry name" value="SCPU"/>
    <property type="match status" value="1"/>
</dbReference>
<feature type="signal peptide" evidence="1">
    <location>
        <begin position="1"/>
        <end position="20"/>
    </location>
</feature>
<dbReference type="KEGG" id="pmx:PERMA_0442"/>
<accession>C0QU67</accession>
<dbReference type="Proteomes" id="UP000001366">
    <property type="component" value="Chromosome"/>
</dbReference>
<evidence type="ECO:0000313" key="4">
    <source>
        <dbReference type="Proteomes" id="UP000001366"/>
    </source>
</evidence>
<dbReference type="RefSeq" id="WP_012676699.1">
    <property type="nucleotide sequence ID" value="NC_012440.1"/>
</dbReference>
<gene>
    <name evidence="3" type="ordered locus">PERMA_0442</name>
</gene>